<dbReference type="GO" id="GO:0005576">
    <property type="term" value="C:extracellular region"/>
    <property type="evidence" value="ECO:0007669"/>
    <property type="project" value="UniProtKB-SubCell"/>
</dbReference>
<proteinExistence type="inferred from homology"/>
<dbReference type="PANTHER" id="PTHR21700">
    <property type="entry name" value="TRANSTHYRETIN-LIKE FAMILY PROTEIN-RELATED"/>
    <property type="match status" value="1"/>
</dbReference>
<evidence type="ECO:0000313" key="7">
    <source>
        <dbReference type="Proteomes" id="UP001328107"/>
    </source>
</evidence>
<evidence type="ECO:0000256" key="2">
    <source>
        <dbReference type="ARBA" id="ARBA00010112"/>
    </source>
</evidence>
<keyword evidence="4 5" id="KW-0732">Signal</keyword>
<dbReference type="InterPro" id="IPR038479">
    <property type="entry name" value="Transthyretin-like_sf"/>
</dbReference>
<reference evidence="7" key="1">
    <citation type="submission" date="2022-10" db="EMBL/GenBank/DDBJ databases">
        <title>Genome assembly of Pristionchus species.</title>
        <authorList>
            <person name="Yoshida K."/>
            <person name="Sommer R.J."/>
        </authorList>
    </citation>
    <scope>NUCLEOTIDE SEQUENCE [LARGE SCALE GENOMIC DNA]</scope>
    <source>
        <strain evidence="7">RS5460</strain>
    </source>
</reference>
<evidence type="ECO:0000313" key="6">
    <source>
        <dbReference type="EMBL" id="GMR60193.1"/>
    </source>
</evidence>
<keyword evidence="7" id="KW-1185">Reference proteome</keyword>
<sequence length="147" mass="16616">LQMSSSLLSLLLLLVSALLISARDQTVGARGQLMCGDQPLANAEVKLWELDTWPDPDDLLMTVYTDSQGRFSVWGTENEITTISPVVKFYHRCNNKGLFNIPNFCKRKVTYAIPSSYIANGKSVQRWYEMGTMNMEAKQKNEDTECI</sequence>
<protein>
    <recommendedName>
        <fullName evidence="8">Transthyretin-like family protein</fullName>
    </recommendedName>
</protein>
<dbReference type="Gene3D" id="2.60.40.3330">
    <property type="match status" value="1"/>
</dbReference>
<organism evidence="6 7">
    <name type="scientific">Pristionchus mayeri</name>
    <dbReference type="NCBI Taxonomy" id="1317129"/>
    <lineage>
        <taxon>Eukaryota</taxon>
        <taxon>Metazoa</taxon>
        <taxon>Ecdysozoa</taxon>
        <taxon>Nematoda</taxon>
        <taxon>Chromadorea</taxon>
        <taxon>Rhabditida</taxon>
        <taxon>Rhabditina</taxon>
        <taxon>Diplogasteromorpha</taxon>
        <taxon>Diplogasteroidea</taxon>
        <taxon>Neodiplogasteridae</taxon>
        <taxon>Pristionchus</taxon>
    </lineage>
</organism>
<dbReference type="EMBL" id="BTRK01000006">
    <property type="protein sequence ID" value="GMR60193.1"/>
    <property type="molecule type" value="Genomic_DNA"/>
</dbReference>
<evidence type="ECO:0000256" key="4">
    <source>
        <dbReference type="ARBA" id="ARBA00022729"/>
    </source>
</evidence>
<keyword evidence="3" id="KW-0964">Secreted</keyword>
<dbReference type="GO" id="GO:0009986">
    <property type="term" value="C:cell surface"/>
    <property type="evidence" value="ECO:0007669"/>
    <property type="project" value="InterPro"/>
</dbReference>
<evidence type="ECO:0000256" key="1">
    <source>
        <dbReference type="ARBA" id="ARBA00004613"/>
    </source>
</evidence>
<evidence type="ECO:0000256" key="5">
    <source>
        <dbReference type="SAM" id="SignalP"/>
    </source>
</evidence>
<feature type="non-terminal residue" evidence="6">
    <location>
        <position position="1"/>
    </location>
</feature>
<dbReference type="InterPro" id="IPR001534">
    <property type="entry name" value="Transthyretin-like"/>
</dbReference>
<evidence type="ECO:0008006" key="8">
    <source>
        <dbReference type="Google" id="ProtNLM"/>
    </source>
</evidence>
<evidence type="ECO:0000256" key="3">
    <source>
        <dbReference type="ARBA" id="ARBA00022525"/>
    </source>
</evidence>
<dbReference type="Pfam" id="PF01060">
    <property type="entry name" value="TTR-52"/>
    <property type="match status" value="1"/>
</dbReference>
<accession>A0AAN5IBN4</accession>
<dbReference type="Proteomes" id="UP001328107">
    <property type="component" value="Unassembled WGS sequence"/>
</dbReference>
<gene>
    <name evidence="6" type="ORF">PMAYCL1PPCAC_30388</name>
</gene>
<comment type="similarity">
    <text evidence="2">Belongs to the nematode transthyretin-like family.</text>
</comment>
<comment type="caution">
    <text evidence="6">The sequence shown here is derived from an EMBL/GenBank/DDBJ whole genome shotgun (WGS) entry which is preliminary data.</text>
</comment>
<comment type="subcellular location">
    <subcellularLocation>
        <location evidence="1">Secreted</location>
    </subcellularLocation>
</comment>
<name>A0AAN5IBN4_9BILA</name>
<dbReference type="PANTHER" id="PTHR21700:SF3">
    <property type="entry name" value="TRANSTHYRETIN-LIKE PROTEIN 5"/>
    <property type="match status" value="1"/>
</dbReference>
<feature type="signal peptide" evidence="5">
    <location>
        <begin position="1"/>
        <end position="22"/>
    </location>
</feature>
<dbReference type="AlphaFoldDB" id="A0AAN5IBN4"/>
<feature type="chain" id="PRO_5042908785" description="Transthyretin-like family protein" evidence="5">
    <location>
        <begin position="23"/>
        <end position="147"/>
    </location>
</feature>